<feature type="compositionally biased region" description="Low complexity" evidence="1">
    <location>
        <begin position="215"/>
        <end position="225"/>
    </location>
</feature>
<feature type="compositionally biased region" description="Polar residues" evidence="1">
    <location>
        <begin position="138"/>
        <end position="154"/>
    </location>
</feature>
<keyword evidence="2" id="KW-0812">Transmembrane</keyword>
<evidence type="ECO:0008006" key="5">
    <source>
        <dbReference type="Google" id="ProtNLM"/>
    </source>
</evidence>
<protein>
    <recommendedName>
        <fullName evidence="5">Adhesin domain-containing protein</fullName>
    </recommendedName>
</protein>
<feature type="region of interest" description="Disordered" evidence="1">
    <location>
        <begin position="1"/>
        <end position="248"/>
    </location>
</feature>
<feature type="region of interest" description="Disordered" evidence="1">
    <location>
        <begin position="747"/>
        <end position="773"/>
    </location>
</feature>
<accession>A0AA40CI18</accession>
<name>A0AA40CI18_9PEZI</name>
<evidence type="ECO:0000256" key="1">
    <source>
        <dbReference type="SAM" id="MobiDB-lite"/>
    </source>
</evidence>
<evidence type="ECO:0000313" key="4">
    <source>
        <dbReference type="Proteomes" id="UP001174936"/>
    </source>
</evidence>
<evidence type="ECO:0000313" key="3">
    <source>
        <dbReference type="EMBL" id="KAK0639217.1"/>
    </source>
</evidence>
<dbReference type="EMBL" id="JAULSV010000007">
    <property type="protein sequence ID" value="KAK0639217.1"/>
    <property type="molecule type" value="Genomic_DNA"/>
</dbReference>
<feature type="compositionally biased region" description="Low complexity" evidence="1">
    <location>
        <begin position="177"/>
        <end position="190"/>
    </location>
</feature>
<feature type="compositionally biased region" description="Polar residues" evidence="1">
    <location>
        <begin position="757"/>
        <end position="773"/>
    </location>
</feature>
<reference evidence="3" key="1">
    <citation type="submission" date="2023-06" db="EMBL/GenBank/DDBJ databases">
        <title>Genome-scale phylogeny and comparative genomics of the fungal order Sordariales.</title>
        <authorList>
            <consortium name="Lawrence Berkeley National Laboratory"/>
            <person name="Hensen N."/>
            <person name="Bonometti L."/>
            <person name="Westerberg I."/>
            <person name="Brannstrom I.O."/>
            <person name="Guillou S."/>
            <person name="Cros-Aarteil S."/>
            <person name="Calhoun S."/>
            <person name="Haridas S."/>
            <person name="Kuo A."/>
            <person name="Mondo S."/>
            <person name="Pangilinan J."/>
            <person name="Riley R."/>
            <person name="Labutti K."/>
            <person name="Andreopoulos B."/>
            <person name="Lipzen A."/>
            <person name="Chen C."/>
            <person name="Yanf M."/>
            <person name="Daum C."/>
            <person name="Ng V."/>
            <person name="Clum A."/>
            <person name="Steindorff A."/>
            <person name="Ohm R."/>
            <person name="Martin F."/>
            <person name="Silar P."/>
            <person name="Natvig D."/>
            <person name="Lalanne C."/>
            <person name="Gautier V."/>
            <person name="Ament-Velasquez S.L."/>
            <person name="Kruys A."/>
            <person name="Hutchinson M.I."/>
            <person name="Powell A.J."/>
            <person name="Barry K."/>
            <person name="Miller A.N."/>
            <person name="Grigoriev I.V."/>
            <person name="Debuchy R."/>
            <person name="Gladieux P."/>
            <person name="Thoren M.H."/>
            <person name="Johannesson H."/>
        </authorList>
    </citation>
    <scope>NUCLEOTIDE SEQUENCE</scope>
    <source>
        <strain evidence="3">SMH2532-1</strain>
    </source>
</reference>
<evidence type="ECO:0000256" key="2">
    <source>
        <dbReference type="SAM" id="Phobius"/>
    </source>
</evidence>
<gene>
    <name evidence="3" type="ORF">B0T16DRAFT_462916</name>
</gene>
<proteinExistence type="predicted"/>
<dbReference type="Proteomes" id="UP001174936">
    <property type="component" value="Unassembled WGS sequence"/>
</dbReference>
<feature type="compositionally biased region" description="Polar residues" evidence="1">
    <location>
        <begin position="80"/>
        <end position="93"/>
    </location>
</feature>
<organism evidence="3 4">
    <name type="scientific">Cercophora newfieldiana</name>
    <dbReference type="NCBI Taxonomy" id="92897"/>
    <lineage>
        <taxon>Eukaryota</taxon>
        <taxon>Fungi</taxon>
        <taxon>Dikarya</taxon>
        <taxon>Ascomycota</taxon>
        <taxon>Pezizomycotina</taxon>
        <taxon>Sordariomycetes</taxon>
        <taxon>Sordariomycetidae</taxon>
        <taxon>Sordariales</taxon>
        <taxon>Lasiosphaeriaceae</taxon>
        <taxon>Cercophora</taxon>
    </lineage>
</organism>
<keyword evidence="4" id="KW-1185">Reference proteome</keyword>
<dbReference type="AlphaFoldDB" id="A0AA40CI18"/>
<keyword evidence="2" id="KW-1133">Transmembrane helix</keyword>
<feature type="compositionally biased region" description="Basic and acidic residues" evidence="1">
    <location>
        <begin position="127"/>
        <end position="137"/>
    </location>
</feature>
<comment type="caution">
    <text evidence="3">The sequence shown here is derived from an EMBL/GenBank/DDBJ whole genome shotgun (WGS) entry which is preliminary data.</text>
</comment>
<sequence length="861" mass="92487">MPYSDNLYSAWDESDSEPIEDGLNQLEPQGSETHLQRSHGGQVEPDWHTGQVVSDASGRGGDGDLDDDEDFLSPTDGYFHSTQNPAETQQSRPFSAPAAATSSNVPHVPNILVEDPSLPQGSTAQSKAREAHQERLASSEQPRQFTSRYPSGSSRIPEPRWDIESRPGPGRDTYHTPSSSTGGSYASYTPHAPQRTAYDESSLLIPREAPPAYTPSPTSSQSPGSDRNYRTFPPNTSITAAMGGRDESETQGLLAYEPQSMGNPDDSNNDTASSWTDRLRSRLRHRSGRHGKVALLAVLLAILTIGFLQAIISSGEGDHSGRHHNSTIPKKEKDLTIIGRPPMDPDDGFEWGAHSNCKDAQVARDAQQFDVSFAANRKLVVYQGLQRKTPSDHVPINVHGSIILRRVTSGTPGPSAVVETVVNDDRINVNINWDANEQALVVEVPHGIPWTEDNTRPCLNLKITVWVPEDGTLNALDVEAVHLDIALMDNLSISISERAKFTSVVGSIIAASTGSTSRDNSVMSIGAPDSFRLQSRFIEVTTTSGVVKGSWPLYDYLAIQTVSGNIKVGVEPQEAAKNEPKPAILYIKSASGDVEFREPIQTAVEAFNVMQALAAANKANDIDLRAETVLPPRDYRLDVHTASGFITGSAAISSTCGIKTTSGDIKLDLLPVLDSSFSQDNGKQAVLRTSSTSGKSKIEVLAPMWIDSQAGKYTPVPRIPAIPPVPGIPNDRERFVPIGDDDPYSWIPGHLPHDGESASSQDVSAHQPRSTASSRAFRALDAEHGTTSGNVQLKYPASWEGTITLQTMAGKLSARGEGVEIISGGGGGWPKRPLLARKGQEKPGSISVGTASGNVDVLVGN</sequence>
<feature type="transmembrane region" description="Helical" evidence="2">
    <location>
        <begin position="293"/>
        <end position="312"/>
    </location>
</feature>
<keyword evidence="2" id="KW-0472">Membrane</keyword>